<organism evidence="2 3">
    <name type="scientific">Orbilia brochopaga</name>
    <dbReference type="NCBI Taxonomy" id="3140254"/>
    <lineage>
        <taxon>Eukaryota</taxon>
        <taxon>Fungi</taxon>
        <taxon>Dikarya</taxon>
        <taxon>Ascomycota</taxon>
        <taxon>Pezizomycotina</taxon>
        <taxon>Orbiliomycetes</taxon>
        <taxon>Orbiliales</taxon>
        <taxon>Orbiliaceae</taxon>
        <taxon>Orbilia</taxon>
    </lineage>
</organism>
<evidence type="ECO:0000313" key="3">
    <source>
        <dbReference type="Proteomes" id="UP001375240"/>
    </source>
</evidence>
<evidence type="ECO:0000256" key="1">
    <source>
        <dbReference type="SAM" id="MobiDB-lite"/>
    </source>
</evidence>
<comment type="caution">
    <text evidence="2">The sequence shown here is derived from an EMBL/GenBank/DDBJ whole genome shotgun (WGS) entry which is preliminary data.</text>
</comment>
<protein>
    <submittedName>
        <fullName evidence="2">Uncharacterized protein</fullName>
    </submittedName>
</protein>
<feature type="region of interest" description="Disordered" evidence="1">
    <location>
        <begin position="1"/>
        <end position="44"/>
    </location>
</feature>
<dbReference type="Proteomes" id="UP001375240">
    <property type="component" value="Unassembled WGS sequence"/>
</dbReference>
<dbReference type="PANTHER" id="PTHR39697">
    <property type="entry name" value="RICIN B LECTIN DOMAIN-CONTAINING PROTEIN-RELATED"/>
    <property type="match status" value="1"/>
</dbReference>
<feature type="compositionally biased region" description="Basic and acidic residues" evidence="1">
    <location>
        <begin position="60"/>
        <end position="84"/>
    </location>
</feature>
<dbReference type="PANTHER" id="PTHR39697:SF2">
    <property type="entry name" value="CYANOVIRIN-N DOMAIN-CONTAINING PROTEIN"/>
    <property type="match status" value="1"/>
</dbReference>
<gene>
    <name evidence="2" type="ORF">TWF696_006174</name>
</gene>
<dbReference type="EMBL" id="JAVHNQ010000004">
    <property type="protein sequence ID" value="KAK6349915.1"/>
    <property type="molecule type" value="Genomic_DNA"/>
</dbReference>
<feature type="region of interest" description="Disordered" evidence="1">
    <location>
        <begin position="60"/>
        <end position="144"/>
    </location>
</feature>
<dbReference type="EMBL" id="JAVHNQ010000004">
    <property type="protein sequence ID" value="KAK6349914.1"/>
    <property type="molecule type" value="Genomic_DNA"/>
</dbReference>
<sequence>MDSPTEWQAGQETPKSELSAASTISIQAPTPSEASESDRRPMSFWGDLGREWGEATIEARRELERRKVRERERSAAASRSRDADMAPDVSTEKTSTWPPAPPPEFELFDPEPVESKPVRHKRAEHKPVEHKPAKPTLKGDDAPWPGGTYIISEGNTSKVITNRDGTAVLMDFEPGKTSQQWVCHAKEGWLAFANDPGESTVFLGFYQQGDPKLLCNAPHMKKNEMVCVRKRPDDGFQILMRYDDGLRPLGVKECGNLAMIRHSEAWWNFTKV</sequence>
<reference evidence="2 3" key="1">
    <citation type="submission" date="2019-10" db="EMBL/GenBank/DDBJ databases">
        <authorList>
            <person name="Palmer J.M."/>
        </authorList>
    </citation>
    <scope>NUCLEOTIDE SEQUENCE [LARGE SCALE GENOMIC DNA]</scope>
    <source>
        <strain evidence="2 3">TWF696</strain>
    </source>
</reference>
<evidence type="ECO:0000313" key="2">
    <source>
        <dbReference type="EMBL" id="KAK6349914.1"/>
    </source>
</evidence>
<dbReference type="AlphaFoldDB" id="A0AAV9UWB3"/>
<name>A0AAV9UWB3_9PEZI</name>
<feature type="compositionally biased region" description="Polar residues" evidence="1">
    <location>
        <begin position="1"/>
        <end position="13"/>
    </location>
</feature>
<accession>A0AAV9UWB3</accession>
<proteinExistence type="predicted"/>
<feature type="compositionally biased region" description="Polar residues" evidence="1">
    <location>
        <begin position="19"/>
        <end position="34"/>
    </location>
</feature>
<feature type="compositionally biased region" description="Basic and acidic residues" evidence="1">
    <location>
        <begin position="125"/>
        <end position="141"/>
    </location>
</feature>
<keyword evidence="3" id="KW-1185">Reference proteome</keyword>